<dbReference type="GeneID" id="5992331"/>
<evidence type="ECO:0000256" key="1">
    <source>
        <dbReference type="SAM" id="MobiDB-lite"/>
    </source>
</evidence>
<feature type="compositionally biased region" description="Basic and acidic residues" evidence="1">
    <location>
        <begin position="575"/>
        <end position="593"/>
    </location>
</feature>
<feature type="signal peptide" evidence="3">
    <location>
        <begin position="1"/>
        <end position="19"/>
    </location>
</feature>
<keyword evidence="2" id="KW-0812">Transmembrane</keyword>
<feature type="compositionally biased region" description="Basic and acidic residues" evidence="1">
    <location>
        <begin position="73"/>
        <end position="92"/>
    </location>
</feature>
<keyword evidence="2" id="KW-0472">Membrane</keyword>
<feature type="compositionally biased region" description="Basic and acidic residues" evidence="1">
    <location>
        <begin position="697"/>
        <end position="709"/>
    </location>
</feature>
<dbReference type="EMBL" id="BA000050">
    <property type="protein sequence ID" value="BAE58346.1"/>
    <property type="molecule type" value="Genomic_DNA"/>
</dbReference>
<keyword evidence="3" id="KW-0732">Signal</keyword>
<evidence type="ECO:0000256" key="3">
    <source>
        <dbReference type="SAM" id="SignalP"/>
    </source>
</evidence>
<evidence type="ECO:0000256" key="2">
    <source>
        <dbReference type="SAM" id="Phobius"/>
    </source>
</evidence>
<dbReference type="AlphaFoldDB" id="Q2UJB9"/>
<name>Q2UJB9_ASPOR</name>
<feature type="compositionally biased region" description="Basic and acidic residues" evidence="1">
    <location>
        <begin position="444"/>
        <end position="527"/>
    </location>
</feature>
<feature type="region of interest" description="Disordered" evidence="1">
    <location>
        <begin position="52"/>
        <end position="108"/>
    </location>
</feature>
<feature type="region of interest" description="Disordered" evidence="1">
    <location>
        <begin position="300"/>
        <end position="319"/>
    </location>
</feature>
<feature type="region of interest" description="Disordered" evidence="1">
    <location>
        <begin position="141"/>
        <end position="190"/>
    </location>
</feature>
<dbReference type="KEGG" id="aor:AO090003001282"/>
<dbReference type="OMA" id="PRDLIKG"/>
<dbReference type="RefSeq" id="XP_023090288.1">
    <property type="nucleotide sequence ID" value="XM_023235252.1"/>
</dbReference>
<gene>
    <name evidence="4" type="ORF">AO090003001282</name>
</gene>
<dbReference type="HOGENOM" id="CLU_314473_0_0_1"/>
<feature type="compositionally biased region" description="Basic and acidic residues" evidence="1">
    <location>
        <begin position="153"/>
        <end position="183"/>
    </location>
</feature>
<feature type="compositionally biased region" description="Basic and acidic residues" evidence="1">
    <location>
        <begin position="602"/>
        <end position="613"/>
    </location>
</feature>
<proteinExistence type="predicted"/>
<feature type="compositionally biased region" description="Low complexity" evidence="1">
    <location>
        <begin position="537"/>
        <end position="549"/>
    </location>
</feature>
<dbReference type="EMBL" id="AP007155">
    <property type="protein sequence ID" value="BAE58346.1"/>
    <property type="molecule type" value="Genomic_DNA"/>
</dbReference>
<dbReference type="VEuPathDB" id="FungiDB:AO090003001282"/>
<protein>
    <submittedName>
        <fullName evidence="4">DNA, SC003</fullName>
    </submittedName>
</protein>
<feature type="transmembrane region" description="Helical" evidence="2">
    <location>
        <begin position="929"/>
        <end position="949"/>
    </location>
</feature>
<sequence>MKGLQNGIPIAMLAAMASAQGLGGGPRVDTGKDVGFGFSNKFTNKVNNFNKDDHSVDVHSQTNVLKAPPHPPHGGEHGQAHGGQDGHEEGARHQPRAGPASSDGVDVGSASELNYASEATHKVHTANVDDHHVDINEKHTITVLPPPPKHHPHGGEHEGHGKEHQGGHEQGEEARPHEKRWNPLDEEGAVDTGNSASYDFENEFYSKTNNANLDNHSLKVDDNTNIVTPPPHPNGHGGHGPEHDGGHGSEHERRDEHEPHRGPKYIDTGNDIDFTFENDFESEVNNYNEDNHGVDIKKNTNIQAAPPHGGPPHGRERRQERGDVDIGNAAGFSAKNEFSSKVNSFNADDHSVHVDKYTHVKVLPPPHPPHRGPHGDEGQEGHHKRAYRPDADGAAGPGRVDTGNTANIQASNSVNTETNSANVDDHSTTVHSNVDETVGAPPQPEHHEDGHEDNGEHHKEEPTKPAEHHDDGHEETGEHHQKEPSKPAEHHEDGHEETGGHHQEEPTKPAEHHEQEPAQPVEHHEDQPAEPSPTCSTLTREVVHTVVRTVHAHSEPTHAPQQQEQVNTPAPQPEQPKDHEESGHDNQSHEIESPKPTGADSSPHEDPSREDSHGPSSTPVHGQPEPTGVDGIHNQEESSSHEDSHGPSSTPVHGQPKPTGVDSTHNQEESSSHEDSHGPSSTPVHGQPKPTGVDGTHNQEESSSHKDSHGPSSTPVHGQYKATGVDGTHNQEEPSSHEDSHGPSSTPVHGQPKPTGVDGTHNQEESSSHKDSHGPSSTPVHGQYKATGVDGTHNQEEPSSHGDSYGPSSTPVHGQPQHAGDDGSHFDVPSSTTLAHIAMTPAPTHAPSHQHAVLTSTQTISRSSLHMVPIYVPQASSNGAHASETPAATPSAHVPVGVDAEYSSHVASGPATPSPSSHNVMFTGAAASLSPSAGVISLACGVIGLLAFVL</sequence>
<evidence type="ECO:0000313" key="5">
    <source>
        <dbReference type="Proteomes" id="UP000006564"/>
    </source>
</evidence>
<feature type="compositionally biased region" description="Basic and acidic residues" evidence="1">
    <location>
        <begin position="761"/>
        <end position="773"/>
    </location>
</feature>
<feature type="region of interest" description="Disordered" evidence="1">
    <location>
        <begin position="211"/>
        <end position="270"/>
    </location>
</feature>
<evidence type="ECO:0000313" key="4">
    <source>
        <dbReference type="EMBL" id="BAE58346.1"/>
    </source>
</evidence>
<feature type="compositionally biased region" description="Basic and acidic residues" evidence="1">
    <location>
        <begin position="239"/>
        <end position="261"/>
    </location>
</feature>
<keyword evidence="2" id="KW-1133">Transmembrane helix</keyword>
<feature type="chain" id="PRO_5004216942" evidence="3">
    <location>
        <begin position="20"/>
        <end position="950"/>
    </location>
</feature>
<organism evidence="4 5">
    <name type="scientific">Aspergillus oryzae (strain ATCC 42149 / RIB 40)</name>
    <name type="common">Yellow koji mold</name>
    <dbReference type="NCBI Taxonomy" id="510516"/>
    <lineage>
        <taxon>Eukaryota</taxon>
        <taxon>Fungi</taxon>
        <taxon>Dikarya</taxon>
        <taxon>Ascomycota</taxon>
        <taxon>Pezizomycotina</taxon>
        <taxon>Eurotiomycetes</taxon>
        <taxon>Eurotiomycetidae</taxon>
        <taxon>Eurotiales</taxon>
        <taxon>Aspergillaceae</taxon>
        <taxon>Aspergillus</taxon>
        <taxon>Aspergillus subgen. Circumdati</taxon>
    </lineage>
</organism>
<keyword evidence="5" id="KW-1185">Reference proteome</keyword>
<accession>Q2UJB9</accession>
<feature type="compositionally biased region" description="Polar residues" evidence="1">
    <location>
        <begin position="559"/>
        <end position="569"/>
    </location>
</feature>
<feature type="region of interest" description="Disordered" evidence="1">
    <location>
        <begin position="356"/>
        <end position="829"/>
    </location>
</feature>
<feature type="compositionally biased region" description="Basic and acidic residues" evidence="1">
    <location>
        <begin position="665"/>
        <end position="677"/>
    </location>
</feature>
<feature type="compositionally biased region" description="Basic and acidic residues" evidence="1">
    <location>
        <begin position="729"/>
        <end position="741"/>
    </location>
</feature>
<feature type="compositionally biased region" description="Basic and acidic residues" evidence="1">
    <location>
        <begin position="633"/>
        <end position="645"/>
    </location>
</feature>
<dbReference type="Proteomes" id="UP000006564">
    <property type="component" value="Chromosome 2"/>
</dbReference>
<reference evidence="4 5" key="1">
    <citation type="journal article" date="2005" name="Nature">
        <title>Genome sequencing and analysis of Aspergillus oryzae.</title>
        <authorList>
            <person name="Machida M."/>
            <person name="Asai K."/>
            <person name="Sano M."/>
            <person name="Tanaka T."/>
            <person name="Kumagai T."/>
            <person name="Terai G."/>
            <person name="Kusumoto K."/>
            <person name="Arima T."/>
            <person name="Akita O."/>
            <person name="Kashiwagi Y."/>
            <person name="Abe K."/>
            <person name="Gomi K."/>
            <person name="Horiuchi H."/>
            <person name="Kitamoto K."/>
            <person name="Kobayashi T."/>
            <person name="Takeuchi M."/>
            <person name="Denning D.W."/>
            <person name="Galagan J.E."/>
            <person name="Nierman W.C."/>
            <person name="Yu J."/>
            <person name="Archer D.B."/>
            <person name="Bennett J.W."/>
            <person name="Bhatnagar D."/>
            <person name="Cleveland T.E."/>
            <person name="Fedorova N.D."/>
            <person name="Gotoh O."/>
            <person name="Horikawa H."/>
            <person name="Hosoyama A."/>
            <person name="Ichinomiya M."/>
            <person name="Igarashi R."/>
            <person name="Iwashita K."/>
            <person name="Juvvadi P.R."/>
            <person name="Kato M."/>
            <person name="Kato Y."/>
            <person name="Kin T."/>
            <person name="Kokubun A."/>
            <person name="Maeda H."/>
            <person name="Maeyama N."/>
            <person name="Maruyama J."/>
            <person name="Nagasaki H."/>
            <person name="Nakajima T."/>
            <person name="Oda K."/>
            <person name="Okada K."/>
            <person name="Paulsen I."/>
            <person name="Sakamoto K."/>
            <person name="Sawano T."/>
            <person name="Takahashi M."/>
            <person name="Takase K."/>
            <person name="Terabayashi Y."/>
            <person name="Wortman J."/>
            <person name="Yamada O."/>
            <person name="Yamagata Y."/>
            <person name="Anazawa H."/>
            <person name="Hata Y."/>
            <person name="Koide Y."/>
            <person name="Komori T."/>
            <person name="Koyama Y."/>
            <person name="Minetoki T."/>
            <person name="Suharnan S."/>
            <person name="Tanaka A."/>
            <person name="Isono K."/>
            <person name="Kuhara S."/>
            <person name="Ogasawara N."/>
            <person name="Kikuchi H."/>
        </authorList>
    </citation>
    <scope>NUCLEOTIDE SEQUENCE [LARGE SCALE GENOMIC DNA]</scope>
    <source>
        <strain evidence="5">ATCC 42149 / RIB 40</strain>
    </source>
</reference>
<feature type="compositionally biased region" description="Polar residues" evidence="1">
    <location>
        <begin position="402"/>
        <end position="422"/>
    </location>
</feature>
<feature type="compositionally biased region" description="Basic and acidic residues" evidence="1">
    <location>
        <begin position="373"/>
        <end position="391"/>
    </location>
</feature>